<evidence type="ECO:0000256" key="3">
    <source>
        <dbReference type="ARBA" id="ARBA00022692"/>
    </source>
</evidence>
<dbReference type="Pfam" id="PF00510">
    <property type="entry name" value="COX3"/>
    <property type="match status" value="1"/>
</dbReference>
<evidence type="ECO:0000259" key="8">
    <source>
        <dbReference type="PROSITE" id="PS50253"/>
    </source>
</evidence>
<evidence type="ECO:0000313" key="10">
    <source>
        <dbReference type="Proteomes" id="UP000317178"/>
    </source>
</evidence>
<dbReference type="GO" id="GO:0005886">
    <property type="term" value="C:plasma membrane"/>
    <property type="evidence" value="ECO:0007669"/>
    <property type="project" value="UniProtKB-SubCell"/>
</dbReference>
<comment type="subcellular location">
    <subcellularLocation>
        <location evidence="6">Cell membrane</location>
        <topology evidence="6">Multi-pass membrane protein</topology>
    </subcellularLocation>
    <subcellularLocation>
        <location evidence="1">Membrane</location>
        <topology evidence="1">Multi-pass membrane protein</topology>
    </subcellularLocation>
</comment>
<dbReference type="SUPFAM" id="SSF81452">
    <property type="entry name" value="Cytochrome c oxidase subunit III-like"/>
    <property type="match status" value="1"/>
</dbReference>
<dbReference type="OrthoDB" id="261701at2"/>
<sequence>MATSYRDKNPITTSQHIEAWTLGMKLLIGSLSIFFLAGILGYVVIQQQHISLRYSKAFTIPMSLWWSTAALILVSFAMHRAMVSVRREQFQTKRMILISLAGAVAFTVFQIVGMTEVLQGHYQLLFTSEKGMNGIAFCLMLMHALHVAIGLIWLGVVAKNIFTYRYDHEYHLGLSLCAFYWHFLDFIWIVMFLVFIGTNLA</sequence>
<dbReference type="InterPro" id="IPR035973">
    <property type="entry name" value="Cyt_c_oxidase_su3-like_sf"/>
</dbReference>
<evidence type="ECO:0000256" key="4">
    <source>
        <dbReference type="ARBA" id="ARBA00022989"/>
    </source>
</evidence>
<feature type="domain" description="Heme-copper oxidase subunit III family profile" evidence="8">
    <location>
        <begin position="1"/>
        <end position="200"/>
    </location>
</feature>
<evidence type="ECO:0000256" key="2">
    <source>
        <dbReference type="ARBA" id="ARBA00010581"/>
    </source>
</evidence>
<dbReference type="InterPro" id="IPR024791">
    <property type="entry name" value="Cyt_c/ubiquinol_Oxase_su3"/>
</dbReference>
<dbReference type="PANTHER" id="PTHR11403:SF10">
    <property type="entry name" value="CYTOCHROME C OXIDASE"/>
    <property type="match status" value="1"/>
</dbReference>
<dbReference type="RefSeq" id="WP_144996033.1">
    <property type="nucleotide sequence ID" value="NZ_CP036281.1"/>
</dbReference>
<comment type="similarity">
    <text evidence="2 6">Belongs to the cytochrome c oxidase subunit 3 family.</text>
</comment>
<keyword evidence="3 6" id="KW-0812">Transmembrane</keyword>
<protein>
    <submittedName>
        <fullName evidence="9">Cytochrome c oxidase subunit III</fullName>
    </submittedName>
</protein>
<keyword evidence="4 7" id="KW-1133">Transmembrane helix</keyword>
<gene>
    <name evidence="9" type="ORF">Pla110_25300</name>
</gene>
<dbReference type="InterPro" id="IPR013833">
    <property type="entry name" value="Cyt_c_oxidase_su3_a-hlx"/>
</dbReference>
<dbReference type="EMBL" id="CP036281">
    <property type="protein sequence ID" value="QDU80795.1"/>
    <property type="molecule type" value="Genomic_DNA"/>
</dbReference>
<feature type="transmembrane region" description="Helical" evidence="7">
    <location>
        <begin position="95"/>
        <end position="114"/>
    </location>
</feature>
<dbReference type="KEGG" id="plon:Pla110_25300"/>
<dbReference type="GO" id="GO:0004129">
    <property type="term" value="F:cytochrome-c oxidase activity"/>
    <property type="evidence" value="ECO:0007669"/>
    <property type="project" value="InterPro"/>
</dbReference>
<evidence type="ECO:0000256" key="7">
    <source>
        <dbReference type="SAM" id="Phobius"/>
    </source>
</evidence>
<dbReference type="PROSITE" id="PS50253">
    <property type="entry name" value="COX3"/>
    <property type="match status" value="1"/>
</dbReference>
<evidence type="ECO:0000256" key="5">
    <source>
        <dbReference type="ARBA" id="ARBA00023136"/>
    </source>
</evidence>
<dbReference type="AlphaFoldDB" id="A0A518CNJ1"/>
<reference evidence="9 10" key="1">
    <citation type="submission" date="2019-02" db="EMBL/GenBank/DDBJ databases">
        <title>Deep-cultivation of Planctomycetes and their phenomic and genomic characterization uncovers novel biology.</title>
        <authorList>
            <person name="Wiegand S."/>
            <person name="Jogler M."/>
            <person name="Boedeker C."/>
            <person name="Pinto D."/>
            <person name="Vollmers J."/>
            <person name="Rivas-Marin E."/>
            <person name="Kohn T."/>
            <person name="Peeters S.H."/>
            <person name="Heuer A."/>
            <person name="Rast P."/>
            <person name="Oberbeckmann S."/>
            <person name="Bunk B."/>
            <person name="Jeske O."/>
            <person name="Meyerdierks A."/>
            <person name="Storesund J.E."/>
            <person name="Kallscheuer N."/>
            <person name="Luecker S."/>
            <person name="Lage O.M."/>
            <person name="Pohl T."/>
            <person name="Merkel B.J."/>
            <person name="Hornburger P."/>
            <person name="Mueller R.-W."/>
            <person name="Bruemmer F."/>
            <person name="Labrenz M."/>
            <person name="Spormann A.M."/>
            <person name="Op den Camp H."/>
            <person name="Overmann J."/>
            <person name="Amann R."/>
            <person name="Jetten M.S.M."/>
            <person name="Mascher T."/>
            <person name="Medema M.H."/>
            <person name="Devos D.P."/>
            <person name="Kaster A.-K."/>
            <person name="Ovreas L."/>
            <person name="Rohde M."/>
            <person name="Galperin M.Y."/>
            <person name="Jogler C."/>
        </authorList>
    </citation>
    <scope>NUCLEOTIDE SEQUENCE [LARGE SCALE GENOMIC DNA]</scope>
    <source>
        <strain evidence="9 10">Pla110</strain>
    </source>
</reference>
<dbReference type="PANTHER" id="PTHR11403">
    <property type="entry name" value="CYTOCHROME C OXIDASE SUBUNIT III"/>
    <property type="match status" value="1"/>
</dbReference>
<dbReference type="Gene3D" id="1.20.120.80">
    <property type="entry name" value="Cytochrome c oxidase, subunit III, four-helix bundle"/>
    <property type="match status" value="1"/>
</dbReference>
<name>A0A518CNJ1_9PLAN</name>
<feature type="transmembrane region" description="Helical" evidence="7">
    <location>
        <begin position="26"/>
        <end position="45"/>
    </location>
</feature>
<keyword evidence="5 7" id="KW-0472">Membrane</keyword>
<dbReference type="GO" id="GO:0019646">
    <property type="term" value="P:aerobic electron transport chain"/>
    <property type="evidence" value="ECO:0007669"/>
    <property type="project" value="InterPro"/>
</dbReference>
<feature type="transmembrane region" description="Helical" evidence="7">
    <location>
        <begin position="170"/>
        <end position="196"/>
    </location>
</feature>
<feature type="transmembrane region" description="Helical" evidence="7">
    <location>
        <begin position="134"/>
        <end position="158"/>
    </location>
</feature>
<proteinExistence type="inferred from homology"/>
<dbReference type="Proteomes" id="UP000317178">
    <property type="component" value="Chromosome"/>
</dbReference>
<accession>A0A518CNJ1</accession>
<organism evidence="9 10">
    <name type="scientific">Polystyrenella longa</name>
    <dbReference type="NCBI Taxonomy" id="2528007"/>
    <lineage>
        <taxon>Bacteria</taxon>
        <taxon>Pseudomonadati</taxon>
        <taxon>Planctomycetota</taxon>
        <taxon>Planctomycetia</taxon>
        <taxon>Planctomycetales</taxon>
        <taxon>Planctomycetaceae</taxon>
        <taxon>Polystyrenella</taxon>
    </lineage>
</organism>
<feature type="transmembrane region" description="Helical" evidence="7">
    <location>
        <begin position="65"/>
        <end position="83"/>
    </location>
</feature>
<evidence type="ECO:0000313" key="9">
    <source>
        <dbReference type="EMBL" id="QDU80795.1"/>
    </source>
</evidence>
<keyword evidence="10" id="KW-1185">Reference proteome</keyword>
<evidence type="ECO:0000256" key="1">
    <source>
        <dbReference type="ARBA" id="ARBA00004141"/>
    </source>
</evidence>
<evidence type="ECO:0000256" key="6">
    <source>
        <dbReference type="RuleBase" id="RU003376"/>
    </source>
</evidence>
<dbReference type="InterPro" id="IPR000298">
    <property type="entry name" value="Cyt_c_oxidase-like_su3"/>
</dbReference>